<dbReference type="RefSeq" id="WP_173083684.1">
    <property type="nucleotide sequence ID" value="NZ_BLTE01000007.1"/>
</dbReference>
<keyword evidence="2" id="KW-0472">Membrane</keyword>
<evidence type="ECO:0000256" key="1">
    <source>
        <dbReference type="SAM" id="MobiDB-lite"/>
    </source>
</evidence>
<reference evidence="3 4" key="1">
    <citation type="submission" date="2020-04" db="EMBL/GenBank/DDBJ databases">
        <authorList>
            <consortium name="Desulfovibrio sp. FSS-1 genome sequencing consortium"/>
            <person name="Shimoshige H."/>
            <person name="Kobayashi H."/>
            <person name="Maekawa T."/>
        </authorList>
    </citation>
    <scope>NUCLEOTIDE SEQUENCE [LARGE SCALE GENOMIC DNA]</scope>
    <source>
        <strain evidence="3 4">SIID29052-01</strain>
    </source>
</reference>
<sequence length="217" mass="23451">MDVRAWIVERRRTALARARLAGWALLAILLVCGAWLGWREARLPRALDAELARERTAALRTRLKMLTHAAYTAKVAQNGLLADVIGTRDVLTPCIEAGDLRGLPPDAPCRALWEASLEKVWEAAYGPHAPLIPEKLRRDPWGSPYLLNTGEILCGMVGDWCPHDDIGSPGPDGVASTPDDVIVSAPMHLGPERVEAAKAAKAREEADKAASSGSGER</sequence>
<dbReference type="AlphaFoldDB" id="A0A6V8M0N7"/>
<organism evidence="3 4">
    <name type="scientific">Fundidesulfovibrio magnetotacticus</name>
    <dbReference type="NCBI Taxonomy" id="2730080"/>
    <lineage>
        <taxon>Bacteria</taxon>
        <taxon>Pseudomonadati</taxon>
        <taxon>Thermodesulfobacteriota</taxon>
        <taxon>Desulfovibrionia</taxon>
        <taxon>Desulfovibrionales</taxon>
        <taxon>Desulfovibrionaceae</taxon>
        <taxon>Fundidesulfovibrio</taxon>
    </lineage>
</organism>
<comment type="caution">
    <text evidence="3">The sequence shown here is derived from an EMBL/GenBank/DDBJ whole genome shotgun (WGS) entry which is preliminary data.</text>
</comment>
<keyword evidence="4" id="KW-1185">Reference proteome</keyword>
<dbReference type="Proteomes" id="UP000494245">
    <property type="component" value="Unassembled WGS sequence"/>
</dbReference>
<dbReference type="EMBL" id="BLTE01000007">
    <property type="protein sequence ID" value="GFK94035.1"/>
    <property type="molecule type" value="Genomic_DNA"/>
</dbReference>
<feature type="compositionally biased region" description="Basic and acidic residues" evidence="1">
    <location>
        <begin position="195"/>
        <end position="208"/>
    </location>
</feature>
<keyword evidence="2" id="KW-1133">Transmembrane helix</keyword>
<reference evidence="3 4" key="2">
    <citation type="submission" date="2020-05" db="EMBL/GenBank/DDBJ databases">
        <title>Draft genome sequence of Desulfovibrio sp. strainFSS-1.</title>
        <authorList>
            <person name="Shimoshige H."/>
            <person name="Kobayashi H."/>
            <person name="Maekawa T."/>
        </authorList>
    </citation>
    <scope>NUCLEOTIDE SEQUENCE [LARGE SCALE GENOMIC DNA]</scope>
    <source>
        <strain evidence="3 4">SIID29052-01</strain>
    </source>
</reference>
<keyword evidence="2" id="KW-0812">Transmembrane</keyword>
<protein>
    <submittedName>
        <fullName evidence="3">Uncharacterized protein</fullName>
    </submittedName>
</protein>
<feature type="transmembrane region" description="Helical" evidence="2">
    <location>
        <begin position="20"/>
        <end position="38"/>
    </location>
</feature>
<name>A0A6V8M0N7_9BACT</name>
<accession>A0A6V8M0N7</accession>
<evidence type="ECO:0000313" key="4">
    <source>
        <dbReference type="Proteomes" id="UP000494245"/>
    </source>
</evidence>
<feature type="region of interest" description="Disordered" evidence="1">
    <location>
        <begin position="195"/>
        <end position="217"/>
    </location>
</feature>
<gene>
    <name evidence="3" type="ORF">NNJEOMEG_01873</name>
</gene>
<evidence type="ECO:0000256" key="2">
    <source>
        <dbReference type="SAM" id="Phobius"/>
    </source>
</evidence>
<proteinExistence type="predicted"/>
<evidence type="ECO:0000313" key="3">
    <source>
        <dbReference type="EMBL" id="GFK94035.1"/>
    </source>
</evidence>